<dbReference type="OrthoDB" id="3381462at2"/>
<comment type="caution">
    <text evidence="3">The sequence shown here is derived from an EMBL/GenBank/DDBJ whole genome shotgun (WGS) entry which is preliminary data.</text>
</comment>
<dbReference type="AlphaFoldDB" id="A0A2N3X135"/>
<keyword evidence="1" id="KW-0472">Membrane</keyword>
<reference evidence="3 4" key="1">
    <citation type="submission" date="2017-12" db="EMBL/GenBank/DDBJ databases">
        <title>Sequencing the genomes of 1000 Actinobacteria strains.</title>
        <authorList>
            <person name="Klenk H.-P."/>
        </authorList>
    </citation>
    <scope>NUCLEOTIDE SEQUENCE [LARGE SCALE GENOMIC DNA]</scope>
    <source>
        <strain evidence="3 4">DSM 45165</strain>
    </source>
</reference>
<feature type="transmembrane region" description="Helical" evidence="1">
    <location>
        <begin position="92"/>
        <end position="115"/>
    </location>
</feature>
<dbReference type="Pfam" id="PF11181">
    <property type="entry name" value="YflT"/>
    <property type="match status" value="1"/>
</dbReference>
<dbReference type="Proteomes" id="UP000233750">
    <property type="component" value="Unassembled WGS sequence"/>
</dbReference>
<protein>
    <recommendedName>
        <fullName evidence="2">General stress protein 17M-like domain-containing protein</fullName>
    </recommendedName>
</protein>
<feature type="transmembrane region" description="Helical" evidence="1">
    <location>
        <begin position="64"/>
        <end position="86"/>
    </location>
</feature>
<keyword evidence="1" id="KW-0812">Transmembrane</keyword>
<evidence type="ECO:0000259" key="2">
    <source>
        <dbReference type="Pfam" id="PF11181"/>
    </source>
</evidence>
<dbReference type="InterPro" id="IPR025889">
    <property type="entry name" value="GSP17M-like_dom"/>
</dbReference>
<feature type="domain" description="General stress protein 17M-like" evidence="2">
    <location>
        <begin position="15"/>
        <end position="89"/>
    </location>
</feature>
<evidence type="ECO:0000256" key="1">
    <source>
        <dbReference type="SAM" id="Phobius"/>
    </source>
</evidence>
<sequence>MARLAQVTSSRNREVVAGFDNYADAERAVDSLSDKGFPVEHTTISGVGLRMVEDVLGRLTYPKAAGLGALNGLWIGLLFGVFLALFTTNAVAWFAVILWALLWGAVVGAVAALIWHALSGGRRDFLSASQLIADRYEVLVDPAHAERARELLQTSQS</sequence>
<proteinExistence type="predicted"/>
<organism evidence="3 4">
    <name type="scientific">Amycolatopsis echigonensis</name>
    <dbReference type="NCBI Taxonomy" id="2576905"/>
    <lineage>
        <taxon>Bacteria</taxon>
        <taxon>Bacillati</taxon>
        <taxon>Actinomycetota</taxon>
        <taxon>Actinomycetes</taxon>
        <taxon>Pseudonocardiales</taxon>
        <taxon>Pseudonocardiaceae</taxon>
        <taxon>Amycolatopsis</taxon>
    </lineage>
</organism>
<dbReference type="EMBL" id="PJMY01000002">
    <property type="protein sequence ID" value="PKV99833.1"/>
    <property type="molecule type" value="Genomic_DNA"/>
</dbReference>
<name>A0A2N3X135_9PSEU</name>
<evidence type="ECO:0000313" key="3">
    <source>
        <dbReference type="EMBL" id="PKV99833.1"/>
    </source>
</evidence>
<evidence type="ECO:0000313" key="4">
    <source>
        <dbReference type="Proteomes" id="UP000233750"/>
    </source>
</evidence>
<accession>A0A2N3X135</accession>
<keyword evidence="1" id="KW-1133">Transmembrane helix</keyword>
<keyword evidence="4" id="KW-1185">Reference proteome</keyword>
<gene>
    <name evidence="3" type="ORF">ATK30_0822</name>
</gene>